<evidence type="ECO:0000313" key="3">
    <source>
        <dbReference type="EMBL" id="MDW4824797.1"/>
    </source>
</evidence>
<evidence type="ECO:0008006" key="6">
    <source>
        <dbReference type="Google" id="ProtNLM"/>
    </source>
</evidence>
<accession>A0AAW8NHS6</accession>
<proteinExistence type="predicted"/>
<dbReference type="AlphaFoldDB" id="A0AAW8NHS6"/>
<sequence>MTLVKAKQELIERQEYQVFFQDFENNLTQLTEALKTTKDVQSLANQISEKGFWSNAFGSISGRNDKDLAAMVENLGASLEVTQNILTIVLKVQNIKNGFLKEFHQALVEKIVKLSKDDLTLDSNQKQAALAIVNKIEQQVSYQLAQSQQIENHERKLMQLDDFVEIKDIIDSEQSAKIAHLDKTSQQIIESGDIRQQLIDELQQKSEAKRKKDLSQDESISQLTKLAQLLKDDNEAKSLKDIAQDHLLETLTQQKAQLSQQYEQTRLQLATQAETIMALQQSTSTLSEQLSTNQQQVEQLTSKLQQATEQLEQTQQQHIDYAAMQQSTSERLKRSLLPLIAMITAGIAIYLNM</sequence>
<protein>
    <recommendedName>
        <fullName evidence="6">Exonuclease SbcC</fullName>
    </recommendedName>
</protein>
<name>A0AAW8NHS6_9GAMM</name>
<dbReference type="Proteomes" id="UP001271263">
    <property type="component" value="Unassembled WGS sequence"/>
</dbReference>
<dbReference type="RefSeq" id="WP_310653989.1">
    <property type="nucleotide sequence ID" value="NZ_JAPMLA010000005.1"/>
</dbReference>
<evidence type="ECO:0000313" key="4">
    <source>
        <dbReference type="Proteomes" id="UP001259340"/>
    </source>
</evidence>
<evidence type="ECO:0000313" key="5">
    <source>
        <dbReference type="Proteomes" id="UP001271263"/>
    </source>
</evidence>
<dbReference type="EMBL" id="JAPMLD010000004">
    <property type="protein sequence ID" value="MDW4824797.1"/>
    <property type="molecule type" value="Genomic_DNA"/>
</dbReference>
<gene>
    <name evidence="2" type="ORF">OS133_03260</name>
    <name evidence="3" type="ORF">OS134_12070</name>
</gene>
<dbReference type="Proteomes" id="UP001259340">
    <property type="component" value="Unassembled WGS sequence"/>
</dbReference>
<evidence type="ECO:0000256" key="1">
    <source>
        <dbReference type="SAM" id="Coils"/>
    </source>
</evidence>
<feature type="coiled-coil region" evidence="1">
    <location>
        <begin position="248"/>
        <end position="324"/>
    </location>
</feature>
<organism evidence="2 4">
    <name type="scientific">Shewanella fidelis</name>
    <dbReference type="NCBI Taxonomy" id="173509"/>
    <lineage>
        <taxon>Bacteria</taxon>
        <taxon>Pseudomonadati</taxon>
        <taxon>Pseudomonadota</taxon>
        <taxon>Gammaproteobacteria</taxon>
        <taxon>Alteromonadales</taxon>
        <taxon>Shewanellaceae</taxon>
        <taxon>Shewanella</taxon>
    </lineage>
</organism>
<keyword evidence="1" id="KW-0175">Coiled coil</keyword>
<keyword evidence="5" id="KW-1185">Reference proteome</keyword>
<dbReference type="EMBL" id="JAPMLE010000001">
    <property type="protein sequence ID" value="MDR8522718.1"/>
    <property type="molecule type" value="Genomic_DNA"/>
</dbReference>
<reference evidence="2" key="2">
    <citation type="submission" date="2022-11" db="EMBL/GenBank/DDBJ databases">
        <title>Prophages regulate Shewanella fidelis motility and biofilm formation: implications for gut colonization dynamics in Ciona robusta.</title>
        <authorList>
            <person name="Natarajan O."/>
            <person name="Gibboney S.L."/>
            <person name="Young M.N."/>
            <person name="Lim S.J."/>
            <person name="Pluta N."/>
            <person name="Atkinson C.G.F."/>
            <person name="Leigh B.A."/>
            <person name="Liberti A."/>
            <person name="Kees E."/>
            <person name="Breitbart M."/>
            <person name="Gralnick J."/>
            <person name="Dishaw L.J."/>
        </authorList>
    </citation>
    <scope>NUCLEOTIDE SEQUENCE</scope>
    <source>
        <strain evidence="2">3313</strain>
    </source>
</reference>
<reference evidence="3 5" key="1">
    <citation type="journal article" date="2022" name="bioRxiv">
        <title>Prophages regulate Shewanella fidelis 3313 motility and biofilm formation: implications for gut colonization dynamics in Ciona robusta.</title>
        <authorList>
            <person name="Natarajan O."/>
            <person name="Gibboney S.L."/>
            <person name="Young M.N."/>
            <person name="Lim S.J."/>
            <person name="Pluta N."/>
            <person name="Atkinson C.G."/>
            <person name="Leigh B.A."/>
            <person name="Liberti A."/>
            <person name="Kees E.D."/>
            <person name="Breitbart M."/>
            <person name="Gralnick J.A."/>
            <person name="Dishaw L.J."/>
        </authorList>
    </citation>
    <scope>NUCLEOTIDE SEQUENCE [LARGE SCALE GENOMIC DNA]</scope>
    <source>
        <strain evidence="3 5">JG4066</strain>
    </source>
</reference>
<comment type="caution">
    <text evidence="2">The sequence shown here is derived from an EMBL/GenBank/DDBJ whole genome shotgun (WGS) entry which is preliminary data.</text>
</comment>
<evidence type="ECO:0000313" key="2">
    <source>
        <dbReference type="EMBL" id="MDR8522718.1"/>
    </source>
</evidence>